<reference evidence="10 11" key="1">
    <citation type="submission" date="2018-05" db="EMBL/GenBank/DDBJ databases">
        <title>Genomic Encyclopedia of Archaeal and Bacterial Type Strains, Phase II (KMG-II): from individual species to whole genera.</title>
        <authorList>
            <person name="Goeker M."/>
        </authorList>
    </citation>
    <scope>NUCLEOTIDE SEQUENCE [LARGE SCALE GENOMIC DNA]</scope>
    <source>
        <strain evidence="10 11">DSM 22214</strain>
    </source>
</reference>
<dbReference type="InterPro" id="IPR012944">
    <property type="entry name" value="SusD_RagB_dom"/>
</dbReference>
<feature type="domain" description="RagB/SusD" evidence="8">
    <location>
        <begin position="284"/>
        <end position="597"/>
    </location>
</feature>
<name>A0A316E8H7_9BACT</name>
<evidence type="ECO:0000256" key="7">
    <source>
        <dbReference type="SAM" id="SignalP"/>
    </source>
</evidence>
<comment type="subcellular location">
    <subcellularLocation>
        <location evidence="1">Cell outer membrane</location>
    </subcellularLocation>
</comment>
<sequence>MKSKNIIKFSLTFALAAGIVTACNDDFLTREPQGQYSPSALQTAKGVEGVLLGAYAMLDGQGLDGQDAWNNDIQSWVFGGLASDDAYKGTDAGDQPEESFIEKYDFQATNGHIKNKWRGLFKGVARSNDALNTLKAVTDINADRKKQIEAEARFLRGVFHFEAKKMWKNIPYIDDKTYNLNDLESTKVPNDKDAWPSIEADFQAAMAVLPDKQAQVGRPTKWAAMAFLAKAYMFQGFNISTGAANTAKLQAAKAILDQIVASGRFKLVDNFRDNHDASTRNNVESIFEIQYAASSANADAADAGVGLAHPYTSPWGCCGFYQPSQNLVNAFRTDANGLPLLDTFNDVDVKNDQGVGQDDAYEPSTASLDPRLDHTVGRRGILFIDYKIHNRDFIRDQTYAGPYSPKKHIPSKAFTGIAGWGNLTSNNYRIMRYSMVLLWLAECEVELGNLDKGRALVNQIRTRAANPSGFVQKAVQGSSRDAYSLVFDSKGNPVPAANYVIKTYSSPWTDAATARKAVRFETRLEFGMEGHRFFDLVRWGIAAETLNKYNAVEATKRVYKKGANFVKGKHEFFPIPQEAIDRSEKDGKPTLTQDPSYK</sequence>
<evidence type="ECO:0000259" key="9">
    <source>
        <dbReference type="Pfam" id="PF14322"/>
    </source>
</evidence>
<feature type="domain" description="SusD-like N-terminal" evidence="9">
    <location>
        <begin position="106"/>
        <end position="233"/>
    </location>
</feature>
<dbReference type="Gene3D" id="1.25.40.390">
    <property type="match status" value="1"/>
</dbReference>
<dbReference type="InterPro" id="IPR033985">
    <property type="entry name" value="SusD-like_N"/>
</dbReference>
<evidence type="ECO:0000256" key="1">
    <source>
        <dbReference type="ARBA" id="ARBA00004442"/>
    </source>
</evidence>
<dbReference type="InterPro" id="IPR011990">
    <property type="entry name" value="TPR-like_helical_dom_sf"/>
</dbReference>
<accession>A0A316E8H7</accession>
<dbReference type="SUPFAM" id="SSF48452">
    <property type="entry name" value="TPR-like"/>
    <property type="match status" value="1"/>
</dbReference>
<keyword evidence="5" id="KW-0998">Cell outer membrane</keyword>
<keyword evidence="3 7" id="KW-0732">Signal</keyword>
<evidence type="ECO:0000313" key="11">
    <source>
        <dbReference type="Proteomes" id="UP000245489"/>
    </source>
</evidence>
<proteinExistence type="inferred from homology"/>
<feature type="chain" id="PRO_5016233419" evidence="7">
    <location>
        <begin position="23"/>
        <end position="598"/>
    </location>
</feature>
<evidence type="ECO:0000313" key="10">
    <source>
        <dbReference type="EMBL" id="PWK26295.1"/>
    </source>
</evidence>
<evidence type="ECO:0000256" key="5">
    <source>
        <dbReference type="ARBA" id="ARBA00023237"/>
    </source>
</evidence>
<dbReference type="GO" id="GO:0009279">
    <property type="term" value="C:cell outer membrane"/>
    <property type="evidence" value="ECO:0007669"/>
    <property type="project" value="UniProtKB-SubCell"/>
</dbReference>
<dbReference type="EMBL" id="QGGO01000012">
    <property type="protein sequence ID" value="PWK26295.1"/>
    <property type="molecule type" value="Genomic_DNA"/>
</dbReference>
<dbReference type="RefSeq" id="WP_109743197.1">
    <property type="nucleotide sequence ID" value="NZ_QGGO01000012.1"/>
</dbReference>
<keyword evidence="4" id="KW-0472">Membrane</keyword>
<comment type="similarity">
    <text evidence="2">Belongs to the SusD family.</text>
</comment>
<evidence type="ECO:0000259" key="8">
    <source>
        <dbReference type="Pfam" id="PF07980"/>
    </source>
</evidence>
<dbReference type="AlphaFoldDB" id="A0A316E8H7"/>
<keyword evidence="11" id="KW-1185">Reference proteome</keyword>
<feature type="compositionally biased region" description="Basic and acidic residues" evidence="6">
    <location>
        <begin position="579"/>
        <end position="588"/>
    </location>
</feature>
<dbReference type="Pfam" id="PF07980">
    <property type="entry name" value="SusD_RagB"/>
    <property type="match status" value="1"/>
</dbReference>
<dbReference type="OrthoDB" id="9792139at2"/>
<gene>
    <name evidence="10" type="ORF">LV89_02466</name>
</gene>
<dbReference type="Proteomes" id="UP000245489">
    <property type="component" value="Unassembled WGS sequence"/>
</dbReference>
<dbReference type="PROSITE" id="PS51257">
    <property type="entry name" value="PROKAR_LIPOPROTEIN"/>
    <property type="match status" value="1"/>
</dbReference>
<evidence type="ECO:0000256" key="2">
    <source>
        <dbReference type="ARBA" id="ARBA00006275"/>
    </source>
</evidence>
<evidence type="ECO:0000256" key="6">
    <source>
        <dbReference type="SAM" id="MobiDB-lite"/>
    </source>
</evidence>
<feature type="region of interest" description="Disordered" evidence="6">
    <location>
        <begin position="576"/>
        <end position="598"/>
    </location>
</feature>
<dbReference type="Pfam" id="PF14322">
    <property type="entry name" value="SusD-like_3"/>
    <property type="match status" value="1"/>
</dbReference>
<comment type="caution">
    <text evidence="10">The sequence shown here is derived from an EMBL/GenBank/DDBJ whole genome shotgun (WGS) entry which is preliminary data.</text>
</comment>
<feature type="signal peptide" evidence="7">
    <location>
        <begin position="1"/>
        <end position="22"/>
    </location>
</feature>
<evidence type="ECO:0000256" key="3">
    <source>
        <dbReference type="ARBA" id="ARBA00022729"/>
    </source>
</evidence>
<evidence type="ECO:0000256" key="4">
    <source>
        <dbReference type="ARBA" id="ARBA00023136"/>
    </source>
</evidence>
<protein>
    <submittedName>
        <fullName evidence="10">Putative outer membrane starch-binding protein</fullName>
    </submittedName>
</protein>
<organism evidence="10 11">
    <name type="scientific">Arcicella aurantiaca</name>
    <dbReference type="NCBI Taxonomy" id="591202"/>
    <lineage>
        <taxon>Bacteria</taxon>
        <taxon>Pseudomonadati</taxon>
        <taxon>Bacteroidota</taxon>
        <taxon>Cytophagia</taxon>
        <taxon>Cytophagales</taxon>
        <taxon>Flectobacillaceae</taxon>
        <taxon>Arcicella</taxon>
    </lineage>
</organism>